<organism evidence="1">
    <name type="scientific">Bacillus thuringiensis DB27</name>
    <dbReference type="NCBI Taxonomy" id="1431339"/>
    <lineage>
        <taxon>Bacteria</taxon>
        <taxon>Bacillati</taxon>
        <taxon>Bacillota</taxon>
        <taxon>Bacilli</taxon>
        <taxon>Bacillales</taxon>
        <taxon>Bacillaceae</taxon>
        <taxon>Bacillus</taxon>
        <taxon>Bacillus cereus group</taxon>
    </lineage>
</organism>
<sequence length="44" mass="5236">MKKLTIKESPLAFHTRGGFDLLSFIRSLSLNQRRFIFKKVWLVL</sequence>
<proteinExistence type="predicted"/>
<reference evidence="1" key="1">
    <citation type="submission" date="2014-01" db="EMBL/GenBank/DDBJ databases">
        <title>Draft genome sequence of highly nematicidal Bacillus thuringiensis DB27.</title>
        <authorList>
            <person name="Iatsenko I."/>
            <person name="Pickard D."/>
            <person name="Corton C."/>
            <person name="Dougan G."/>
            <person name="Sommer R.J."/>
        </authorList>
    </citation>
    <scope>NUCLEOTIDE SEQUENCE [LARGE SCALE GENOMIC DNA]</scope>
    <source>
        <strain evidence="1">DB27</strain>
    </source>
</reference>
<dbReference type="EMBL" id="HG810024">
    <property type="protein sequence ID" value="CDN39651.1"/>
    <property type="molecule type" value="Genomic_DNA"/>
</dbReference>
<dbReference type="HOGENOM" id="CLU_3212797_0_0_9"/>
<name>W8YMK4_BACTU</name>
<accession>W8YMK4</accession>
<dbReference type="AlphaFoldDB" id="W8YMK4"/>
<evidence type="ECO:0000313" key="1">
    <source>
        <dbReference type="EMBL" id="CDN39651.1"/>
    </source>
</evidence>
<dbReference type="Proteomes" id="UP000030682">
    <property type="component" value="Unassembled WGS sequence"/>
</dbReference>
<protein>
    <submittedName>
        <fullName evidence="1">Uncharacterized protein</fullName>
    </submittedName>
</protein>
<reference evidence="1" key="2">
    <citation type="submission" date="2014-01" db="EMBL/GenBank/DDBJ databases">
        <authorList>
            <person name="Aslett M."/>
        </authorList>
    </citation>
    <scope>NUCLEOTIDE SEQUENCE [LARGE SCALE GENOMIC DNA]</scope>
    <source>
        <strain evidence="1">DB27</strain>
    </source>
</reference>
<gene>
    <name evidence="1" type="ORF">BTDB27_p000314</name>
</gene>